<keyword evidence="1" id="KW-0472">Membrane</keyword>
<evidence type="ECO:0000313" key="3">
    <source>
        <dbReference type="EMBL" id="KAG6656390.1"/>
    </source>
</evidence>
<dbReference type="PANTHER" id="PTHR10031:SF0">
    <property type="entry name" value="ATPASE PROTEIN 9"/>
    <property type="match status" value="1"/>
</dbReference>
<keyword evidence="1" id="KW-1133">Transmembrane helix</keyword>
<evidence type="ECO:0000259" key="2">
    <source>
        <dbReference type="Pfam" id="PF00137"/>
    </source>
</evidence>
<reference evidence="3" key="1">
    <citation type="submission" date="2020-12" db="EMBL/GenBank/DDBJ databases">
        <title>WGS assembly of Carya illinoinensis cv. Pawnee.</title>
        <authorList>
            <person name="Platts A."/>
            <person name="Shu S."/>
            <person name="Wright S."/>
            <person name="Barry K."/>
            <person name="Edger P."/>
            <person name="Pires J.C."/>
            <person name="Schmutz J."/>
        </authorList>
    </citation>
    <scope>NUCLEOTIDE SEQUENCE</scope>
    <source>
        <tissue evidence="3">Leaf</tissue>
    </source>
</reference>
<dbReference type="PANTHER" id="PTHR10031">
    <property type="entry name" value="ATP SYNTHASE LIPID-BINDING PROTEIN, MITOCHONDRIAL"/>
    <property type="match status" value="1"/>
</dbReference>
<dbReference type="GO" id="GO:0033177">
    <property type="term" value="C:proton-transporting two-sector ATPase complex, proton-transporting domain"/>
    <property type="evidence" value="ECO:0007669"/>
    <property type="project" value="InterPro"/>
</dbReference>
<organism evidence="3 4">
    <name type="scientific">Carya illinoinensis</name>
    <name type="common">Pecan</name>
    <dbReference type="NCBI Taxonomy" id="32201"/>
    <lineage>
        <taxon>Eukaryota</taxon>
        <taxon>Viridiplantae</taxon>
        <taxon>Streptophyta</taxon>
        <taxon>Embryophyta</taxon>
        <taxon>Tracheophyta</taxon>
        <taxon>Spermatophyta</taxon>
        <taxon>Magnoliopsida</taxon>
        <taxon>eudicotyledons</taxon>
        <taxon>Gunneridae</taxon>
        <taxon>Pentapetalae</taxon>
        <taxon>rosids</taxon>
        <taxon>fabids</taxon>
        <taxon>Fagales</taxon>
        <taxon>Juglandaceae</taxon>
        <taxon>Carya</taxon>
    </lineage>
</organism>
<comment type="caution">
    <text evidence="3">The sequence shown here is derived from an EMBL/GenBank/DDBJ whole genome shotgun (WGS) entry which is preliminary data.</text>
</comment>
<dbReference type="InterPro" id="IPR002379">
    <property type="entry name" value="ATPase_proteolipid_c-like_dom"/>
</dbReference>
<evidence type="ECO:0000256" key="1">
    <source>
        <dbReference type="SAM" id="Phobius"/>
    </source>
</evidence>
<protein>
    <recommendedName>
        <fullName evidence="2">V-ATPase proteolipid subunit C-like domain-containing protein</fullName>
    </recommendedName>
</protein>
<feature type="domain" description="V-ATPase proteolipid subunit C-like" evidence="2">
    <location>
        <begin position="43"/>
        <end position="101"/>
    </location>
</feature>
<dbReference type="CDD" id="cd18182">
    <property type="entry name" value="ATP-synt_Fo_c_ATP5G3"/>
    <property type="match status" value="1"/>
</dbReference>
<feature type="transmembrane region" description="Helical" evidence="1">
    <location>
        <begin position="77"/>
        <end position="106"/>
    </location>
</feature>
<dbReference type="Pfam" id="PF00137">
    <property type="entry name" value="ATP-synt_C"/>
    <property type="match status" value="1"/>
</dbReference>
<gene>
    <name evidence="3" type="ORF">CIPAW_04G019500</name>
</gene>
<sequence length="122" mass="13242">MIERLTDGPNKPTWGQKAAAKLTMELEAWANGKGGETIMGAEATTIALTGATVGIENVFSTLIHSVAQNSSFTNHSFVYAILSFALAQAIALFVLMMTFFLISFVFRSLEQVVRCGPLVPWE</sequence>
<proteinExistence type="predicted"/>
<keyword evidence="1" id="KW-0812">Transmembrane</keyword>
<dbReference type="Proteomes" id="UP000811609">
    <property type="component" value="Chromosome 4"/>
</dbReference>
<keyword evidence="4" id="KW-1185">Reference proteome</keyword>
<dbReference type="GO" id="GO:0015986">
    <property type="term" value="P:proton motive force-driven ATP synthesis"/>
    <property type="evidence" value="ECO:0007669"/>
    <property type="project" value="InterPro"/>
</dbReference>
<accession>A0A8T1QND8</accession>
<dbReference type="AlphaFoldDB" id="A0A8T1QND8"/>
<dbReference type="InterPro" id="IPR000454">
    <property type="entry name" value="ATP_synth_F0_csu"/>
</dbReference>
<evidence type="ECO:0000313" key="4">
    <source>
        <dbReference type="Proteomes" id="UP000811609"/>
    </source>
</evidence>
<dbReference type="GO" id="GO:0015078">
    <property type="term" value="F:proton transmembrane transporter activity"/>
    <property type="evidence" value="ECO:0007669"/>
    <property type="project" value="InterPro"/>
</dbReference>
<dbReference type="EMBL" id="CM031812">
    <property type="protein sequence ID" value="KAG6656390.1"/>
    <property type="molecule type" value="Genomic_DNA"/>
</dbReference>
<dbReference type="GO" id="GO:0045259">
    <property type="term" value="C:proton-transporting ATP synthase complex"/>
    <property type="evidence" value="ECO:0007669"/>
    <property type="project" value="InterPro"/>
</dbReference>
<name>A0A8T1QND8_CARIL</name>